<gene>
    <name evidence="3" type="ORF">PYX00_000058</name>
</gene>
<dbReference type="Pfam" id="PF04437">
    <property type="entry name" value="RINT1_TIP1"/>
    <property type="match status" value="1"/>
</dbReference>
<name>A0AAW2I7G6_9NEOP</name>
<sequence length="723" mass="84544">MDDDWIKNSELKESVIKKFNEEFGNDISKLDELMESRNKLEKEKSDIENALSVSGSDVPSKISTAIKHVQVALLKVEELSQQHGTLNQSVAKYQEKVNQVKLKAEDYINKINDLEKACEYLKIIQEIGEVCNLIESALNEKNERRQVMNYLMLRDIYRSLKETKCNHLLAFANETLHYWFNILKEKFGNDYEEVLKVLKWPFVGNQTMVVPTFETLNRFQILTEYLLQIELDKHDCNNITAADFGPISLPMTLLIKPLRKRFMYHFMGSRQTNRADKPEWYFTQILTWIRDHQDFIEKSVQPVYDKIYKDGSSAKVEFMKGLTQIVVEKLHFEIPQLHYDDSLFSHCVDEALGFDRELKKSYGYPPDQPSVITVLTRAQIFVKWINMEKRYATEKMDRILSSESAFETFVSRDIDENRVTECAESFLALLSTITERYETLPQPGHRLQFLQLQLDIIDDFRIRLLQKLKEEELNPLYSKFPNIINTVNYIRNVLQEWGANTFFLHLHYYKSRLEGKNEYEGTVFDEYLELFTVMRDDFLTELVDQVFMDIKARSMPYRKDKWHAMETSTDLIQPTITPSACPMFQVLINRLHQLQEILATTLFQQSWKCLATKLDQYLYEEIVAICIFNEGGAQQFTYDITRNLFPLFGQYSSKPEAHFKLLKDSCILLSLTVGVATALKDTLTNSNESDDQYDVNEVLSDVGIYTLKKTEVLSLLSRRTGIN</sequence>
<dbReference type="GO" id="GO:0006890">
    <property type="term" value="P:retrograde vesicle-mediated transport, Golgi to endoplasmic reticulum"/>
    <property type="evidence" value="ECO:0007669"/>
    <property type="project" value="InterPro"/>
</dbReference>
<dbReference type="InterPro" id="IPR042042">
    <property type="entry name" value="Tip20p_domB"/>
</dbReference>
<reference evidence="3" key="1">
    <citation type="journal article" date="2024" name="Gigascience">
        <title>Chromosome-level genome of the poultry shaft louse Menopon gallinae provides insight into the host-switching and adaptive evolution of parasitic lice.</title>
        <authorList>
            <person name="Xu Y."/>
            <person name="Ma L."/>
            <person name="Liu S."/>
            <person name="Liang Y."/>
            <person name="Liu Q."/>
            <person name="He Z."/>
            <person name="Tian L."/>
            <person name="Duan Y."/>
            <person name="Cai W."/>
            <person name="Li H."/>
            <person name="Song F."/>
        </authorList>
    </citation>
    <scope>NUCLEOTIDE SEQUENCE</scope>
    <source>
        <strain evidence="3">Cailab_2023a</strain>
    </source>
</reference>
<proteinExistence type="inferred from homology"/>
<comment type="caution">
    <text evidence="3">The sequence shown here is derived from an EMBL/GenBank/DDBJ whole genome shotgun (WGS) entry which is preliminary data.</text>
</comment>
<dbReference type="PANTHER" id="PTHR13520:SF0">
    <property type="entry name" value="RAD50-INTERACTING PROTEIN 1"/>
    <property type="match status" value="1"/>
</dbReference>
<evidence type="ECO:0000256" key="1">
    <source>
        <dbReference type="ARBA" id="ARBA00061158"/>
    </source>
</evidence>
<keyword evidence="2" id="KW-0175">Coiled coil</keyword>
<evidence type="ECO:0000313" key="3">
    <source>
        <dbReference type="EMBL" id="KAL0278154.1"/>
    </source>
</evidence>
<dbReference type="PANTHER" id="PTHR13520">
    <property type="entry name" value="RAD50-INTERACTING PROTEIN 1 RINT-1"/>
    <property type="match status" value="1"/>
</dbReference>
<dbReference type="PROSITE" id="PS51386">
    <property type="entry name" value="RINT1_TIP20"/>
    <property type="match status" value="1"/>
</dbReference>
<dbReference type="Gene3D" id="1.20.58.1420">
    <property type="entry name" value="Dsl1p vesicle tethering complex, Tip20p subunit, domain B"/>
    <property type="match status" value="1"/>
</dbReference>
<dbReference type="InterPro" id="IPR007528">
    <property type="entry name" value="RINT1_Tip20"/>
</dbReference>
<comment type="similarity">
    <text evidence="1">Belongs to the RINT1 family.</text>
</comment>
<evidence type="ECO:0000256" key="2">
    <source>
        <dbReference type="SAM" id="Coils"/>
    </source>
</evidence>
<dbReference type="GO" id="GO:0006888">
    <property type="term" value="P:endoplasmic reticulum to Golgi vesicle-mediated transport"/>
    <property type="evidence" value="ECO:0007669"/>
    <property type="project" value="InterPro"/>
</dbReference>
<dbReference type="FunFam" id="1.20.58.670:FF:000003">
    <property type="entry name" value="RAD50-interacting protein 1"/>
    <property type="match status" value="1"/>
</dbReference>
<organism evidence="3">
    <name type="scientific">Menopon gallinae</name>
    <name type="common">poultry shaft louse</name>
    <dbReference type="NCBI Taxonomy" id="328185"/>
    <lineage>
        <taxon>Eukaryota</taxon>
        <taxon>Metazoa</taxon>
        <taxon>Ecdysozoa</taxon>
        <taxon>Arthropoda</taxon>
        <taxon>Hexapoda</taxon>
        <taxon>Insecta</taxon>
        <taxon>Pterygota</taxon>
        <taxon>Neoptera</taxon>
        <taxon>Paraneoptera</taxon>
        <taxon>Psocodea</taxon>
        <taxon>Troctomorpha</taxon>
        <taxon>Phthiraptera</taxon>
        <taxon>Amblycera</taxon>
        <taxon>Menoponidae</taxon>
        <taxon>Menopon</taxon>
    </lineage>
</organism>
<dbReference type="InterPro" id="IPR042044">
    <property type="entry name" value="EXOC6PINT-1/Sec15/Tip20_C_dom2"/>
</dbReference>
<dbReference type="EMBL" id="JARGDH010000001">
    <property type="protein sequence ID" value="KAL0278154.1"/>
    <property type="molecule type" value="Genomic_DNA"/>
</dbReference>
<evidence type="ECO:0008006" key="4">
    <source>
        <dbReference type="Google" id="ProtNLM"/>
    </source>
</evidence>
<feature type="coiled-coil region" evidence="2">
    <location>
        <begin position="30"/>
        <end position="117"/>
    </location>
</feature>
<accession>A0AAW2I7G6</accession>
<dbReference type="GO" id="GO:0060628">
    <property type="term" value="P:regulation of ER to Golgi vesicle-mediated transport"/>
    <property type="evidence" value="ECO:0007669"/>
    <property type="project" value="TreeGrafter"/>
</dbReference>
<dbReference type="Gene3D" id="1.20.58.670">
    <property type="entry name" value="Dsl1p vesicle tethering complex, Tip20p subunit, domain D"/>
    <property type="match status" value="1"/>
</dbReference>
<protein>
    <recommendedName>
        <fullName evidence="4">RAD50-interacting protein 1</fullName>
    </recommendedName>
</protein>
<dbReference type="AlphaFoldDB" id="A0AAW2I7G6"/>
<dbReference type="GO" id="GO:0070939">
    <property type="term" value="C:Dsl1/NZR complex"/>
    <property type="evidence" value="ECO:0007669"/>
    <property type="project" value="InterPro"/>
</dbReference>